<evidence type="ECO:0000313" key="3">
    <source>
        <dbReference type="Proteomes" id="UP000570595"/>
    </source>
</evidence>
<evidence type="ECO:0000256" key="1">
    <source>
        <dbReference type="SAM" id="Phobius"/>
    </source>
</evidence>
<dbReference type="Proteomes" id="UP000570595">
    <property type="component" value="Unassembled WGS sequence"/>
</dbReference>
<reference evidence="2 3" key="1">
    <citation type="submission" date="2020-04" db="EMBL/GenBank/DDBJ databases">
        <title>Perkinsus olseni comparative genomics.</title>
        <authorList>
            <person name="Bogema D.R."/>
        </authorList>
    </citation>
    <scope>NUCLEOTIDE SEQUENCE [LARGE SCALE GENOMIC DNA]</scope>
    <source>
        <strain evidence="2">ATCC PRA-179</strain>
    </source>
</reference>
<name>A0A7J6KXJ8_PEROL</name>
<dbReference type="OrthoDB" id="10398328at2759"/>
<organism evidence="2 3">
    <name type="scientific">Perkinsus olseni</name>
    <name type="common">Perkinsus atlanticus</name>
    <dbReference type="NCBI Taxonomy" id="32597"/>
    <lineage>
        <taxon>Eukaryota</taxon>
        <taxon>Sar</taxon>
        <taxon>Alveolata</taxon>
        <taxon>Perkinsozoa</taxon>
        <taxon>Perkinsea</taxon>
        <taxon>Perkinsida</taxon>
        <taxon>Perkinsidae</taxon>
        <taxon>Perkinsus</taxon>
    </lineage>
</organism>
<keyword evidence="1" id="KW-0472">Membrane</keyword>
<sequence length="381" mass="42793">MASFGSATARLAGYSIIFIGTVLTILFTTDHPVTLSAPVKVGRLEVGLNQGVPTRSNGPADYGGRNALLVICFDKPGKTSMLSGCRVTLASFRRSNSDDDIIVIAPSRDYVGGLSELKDRLGLKFEFVGLGPYQCRIQQDCKQLPLFSYGNVHHYDYQQKGKFTGNALRHVWYDEVMSRVGDSYDRLLIADGKDVYFQADPFSISTRLGQPCREKVCLFSEPRNDRMAKFFVKKTREISHCLSQKQREYVMEKRRGGYANGGVLLGSAAHLQALCRSVVAKANECDFWQADQHYVNIVISMLDIPFHLFEDGTFGTMVKTNVSGWRSWRTSSSGWLQSTGPLAGRTPLSFVHQYQWSEDLKKFIEADVGAWLHNDWNYSRC</sequence>
<evidence type="ECO:0000313" key="2">
    <source>
        <dbReference type="EMBL" id="KAF4652063.1"/>
    </source>
</evidence>
<keyword evidence="1" id="KW-1133">Transmembrane helix</keyword>
<gene>
    <name evidence="2" type="ORF">FOZ61_009943</name>
</gene>
<protein>
    <submittedName>
        <fullName evidence="2">Uncharacterized protein</fullName>
    </submittedName>
</protein>
<accession>A0A7J6KXJ8</accession>
<feature type="transmembrane region" description="Helical" evidence="1">
    <location>
        <begin position="12"/>
        <end position="29"/>
    </location>
</feature>
<dbReference type="AlphaFoldDB" id="A0A7J6KXJ8"/>
<keyword evidence="1" id="KW-0812">Transmembrane</keyword>
<dbReference type="EMBL" id="JABAHT010000765">
    <property type="protein sequence ID" value="KAF4652063.1"/>
    <property type="molecule type" value="Genomic_DNA"/>
</dbReference>
<proteinExistence type="predicted"/>
<comment type="caution">
    <text evidence="2">The sequence shown here is derived from an EMBL/GenBank/DDBJ whole genome shotgun (WGS) entry which is preliminary data.</text>
</comment>